<comment type="subcellular location">
    <subcellularLocation>
        <location evidence="8">Cytoplasm</location>
    </subcellularLocation>
</comment>
<comment type="similarity">
    <text evidence="1 8">Belongs to the cytidylate kinase family. Type 1 subfamily.</text>
</comment>
<dbReference type="GO" id="GO:0006220">
    <property type="term" value="P:pyrimidine nucleotide metabolic process"/>
    <property type="evidence" value="ECO:0007669"/>
    <property type="project" value="UniProtKB-UniRule"/>
</dbReference>
<keyword evidence="5 8" id="KW-0067">ATP-binding</keyword>
<dbReference type="NCBIfam" id="TIGR00017">
    <property type="entry name" value="cmk"/>
    <property type="match status" value="1"/>
</dbReference>
<keyword evidence="2 8" id="KW-0808">Transferase</keyword>
<proteinExistence type="inferred from homology"/>
<organism evidence="11 12">
    <name type="scientific">Rubneribacter badeniensis</name>
    <dbReference type="NCBI Taxonomy" id="2070688"/>
    <lineage>
        <taxon>Bacteria</taxon>
        <taxon>Bacillati</taxon>
        <taxon>Actinomycetota</taxon>
        <taxon>Coriobacteriia</taxon>
        <taxon>Eggerthellales</taxon>
        <taxon>Eggerthellaceae</taxon>
        <taxon>Rubneribacter</taxon>
    </lineage>
</organism>
<evidence type="ECO:0000256" key="1">
    <source>
        <dbReference type="ARBA" id="ARBA00009427"/>
    </source>
</evidence>
<feature type="region of interest" description="Disordered" evidence="9">
    <location>
        <begin position="226"/>
        <end position="245"/>
    </location>
</feature>
<dbReference type="HAMAP" id="MF_00238">
    <property type="entry name" value="Cytidyl_kinase_type1"/>
    <property type="match status" value="1"/>
</dbReference>
<dbReference type="Gene3D" id="3.40.50.300">
    <property type="entry name" value="P-loop containing nucleotide triphosphate hydrolases"/>
    <property type="match status" value="1"/>
</dbReference>
<feature type="binding site" evidence="8">
    <location>
        <begin position="7"/>
        <end position="15"/>
    </location>
    <ligand>
        <name>ATP</name>
        <dbReference type="ChEBI" id="CHEBI:30616"/>
    </ligand>
</feature>
<feature type="compositionally biased region" description="Basic and acidic residues" evidence="9">
    <location>
        <begin position="234"/>
        <end position="245"/>
    </location>
</feature>
<name>A0A2K2U6D8_9ACTN</name>
<evidence type="ECO:0000256" key="8">
    <source>
        <dbReference type="HAMAP-Rule" id="MF_00238"/>
    </source>
</evidence>
<dbReference type="CDD" id="cd02020">
    <property type="entry name" value="CMPK"/>
    <property type="match status" value="1"/>
</dbReference>
<dbReference type="GO" id="GO:0005829">
    <property type="term" value="C:cytosol"/>
    <property type="evidence" value="ECO:0007669"/>
    <property type="project" value="TreeGrafter"/>
</dbReference>
<sequence length="245" mass="25747">MIIAIDGPSGAGKSTVAKAVAKRLGFSCLDTGAMYRAVAWRALADGVALDDAEGLGRIAREREVSFVHEPGDPMPKGVAIDGADVSTAIRTAEIDRAVSPVSAVAAVREALVAQQRRIGRSGDYVVEGRDIGTAVFPEASVKVFLTASAEERAHRRVRQNVDRGVGSIDYGEVLADIRRRDDIDSSRAASPLKPAEDAVRLDSTGRYIEDVIDDICALARQALARPGAAGAGDADGRVRAGEGVR</sequence>
<evidence type="ECO:0000256" key="3">
    <source>
        <dbReference type="ARBA" id="ARBA00022741"/>
    </source>
</evidence>
<evidence type="ECO:0000313" key="12">
    <source>
        <dbReference type="Proteomes" id="UP000236488"/>
    </source>
</evidence>
<gene>
    <name evidence="8" type="primary">cmk</name>
    <name evidence="11" type="ORF">C2L80_04505</name>
</gene>
<dbReference type="InterPro" id="IPR011994">
    <property type="entry name" value="Cytidylate_kinase_dom"/>
</dbReference>
<dbReference type="Proteomes" id="UP000236488">
    <property type="component" value="Unassembled WGS sequence"/>
</dbReference>
<feature type="domain" description="Cytidylate kinase" evidence="10">
    <location>
        <begin position="3"/>
        <end position="220"/>
    </location>
</feature>
<dbReference type="RefSeq" id="WP_103262751.1">
    <property type="nucleotide sequence ID" value="NZ_PPEL01000016.1"/>
</dbReference>
<keyword evidence="3 8" id="KW-0547">Nucleotide-binding</keyword>
<evidence type="ECO:0000313" key="11">
    <source>
        <dbReference type="EMBL" id="PNV65802.1"/>
    </source>
</evidence>
<evidence type="ECO:0000256" key="5">
    <source>
        <dbReference type="ARBA" id="ARBA00022840"/>
    </source>
</evidence>
<keyword evidence="8" id="KW-0963">Cytoplasm</keyword>
<comment type="caution">
    <text evidence="11">The sequence shown here is derived from an EMBL/GenBank/DDBJ whole genome shotgun (WGS) entry which is preliminary data.</text>
</comment>
<keyword evidence="12" id="KW-1185">Reference proteome</keyword>
<dbReference type="EC" id="2.7.4.25" evidence="8"/>
<comment type="catalytic activity">
    <reaction evidence="7 8">
        <text>CMP + ATP = CDP + ADP</text>
        <dbReference type="Rhea" id="RHEA:11600"/>
        <dbReference type="ChEBI" id="CHEBI:30616"/>
        <dbReference type="ChEBI" id="CHEBI:58069"/>
        <dbReference type="ChEBI" id="CHEBI:60377"/>
        <dbReference type="ChEBI" id="CHEBI:456216"/>
        <dbReference type="EC" id="2.7.4.25"/>
    </reaction>
</comment>
<dbReference type="PANTHER" id="PTHR21299:SF2">
    <property type="entry name" value="CYTIDYLATE KINASE"/>
    <property type="match status" value="1"/>
</dbReference>
<dbReference type="InterPro" id="IPR003136">
    <property type="entry name" value="Cytidylate_kin"/>
</dbReference>
<evidence type="ECO:0000256" key="6">
    <source>
        <dbReference type="ARBA" id="ARBA00047615"/>
    </source>
</evidence>
<dbReference type="GO" id="GO:0015949">
    <property type="term" value="P:nucleobase-containing small molecule interconversion"/>
    <property type="evidence" value="ECO:0007669"/>
    <property type="project" value="TreeGrafter"/>
</dbReference>
<evidence type="ECO:0000259" key="10">
    <source>
        <dbReference type="Pfam" id="PF02224"/>
    </source>
</evidence>
<keyword evidence="4 8" id="KW-0418">Kinase</keyword>
<dbReference type="InterPro" id="IPR027417">
    <property type="entry name" value="P-loop_NTPase"/>
</dbReference>
<dbReference type="PANTHER" id="PTHR21299">
    <property type="entry name" value="CYTIDYLATE KINASE/PANTOATE-BETA-ALANINE LIGASE"/>
    <property type="match status" value="1"/>
</dbReference>
<dbReference type="GO" id="GO:0036430">
    <property type="term" value="F:CMP kinase activity"/>
    <property type="evidence" value="ECO:0007669"/>
    <property type="project" value="RHEA"/>
</dbReference>
<dbReference type="AlphaFoldDB" id="A0A2K2U6D8"/>
<dbReference type="GO" id="GO:0036431">
    <property type="term" value="F:dCMP kinase activity"/>
    <property type="evidence" value="ECO:0007669"/>
    <property type="project" value="InterPro"/>
</dbReference>
<evidence type="ECO:0000256" key="4">
    <source>
        <dbReference type="ARBA" id="ARBA00022777"/>
    </source>
</evidence>
<comment type="catalytic activity">
    <reaction evidence="6 8">
        <text>dCMP + ATP = dCDP + ADP</text>
        <dbReference type="Rhea" id="RHEA:25094"/>
        <dbReference type="ChEBI" id="CHEBI:30616"/>
        <dbReference type="ChEBI" id="CHEBI:57566"/>
        <dbReference type="ChEBI" id="CHEBI:58593"/>
        <dbReference type="ChEBI" id="CHEBI:456216"/>
        <dbReference type="EC" id="2.7.4.25"/>
    </reaction>
</comment>
<dbReference type="SUPFAM" id="SSF52540">
    <property type="entry name" value="P-loop containing nucleoside triphosphate hydrolases"/>
    <property type="match status" value="1"/>
</dbReference>
<dbReference type="EMBL" id="PPEL01000016">
    <property type="protein sequence ID" value="PNV65802.1"/>
    <property type="molecule type" value="Genomic_DNA"/>
</dbReference>
<accession>A0A2K2U6D8</accession>
<reference evidence="11 12" key="1">
    <citation type="journal article" date="2018" name="Int. J. Syst. Evol. Microbiol.">
        <title>Rubneribacter badeniensis gen. nov., sp. nov. and Enteroscipio rubneri gen. nov., sp. nov., new members of the Eggerthellaceae isolated from human faeces.</title>
        <authorList>
            <person name="Danylec N."/>
            <person name="Gobl A."/>
            <person name="Stoll D.A."/>
            <person name="Hetzer B."/>
            <person name="Kulling S.E."/>
            <person name="Huch M."/>
        </authorList>
    </citation>
    <scope>NUCLEOTIDE SEQUENCE [LARGE SCALE GENOMIC DNA]</scope>
    <source>
        <strain evidence="11 12">ResAG-85</strain>
    </source>
</reference>
<evidence type="ECO:0000256" key="7">
    <source>
        <dbReference type="ARBA" id="ARBA00048478"/>
    </source>
</evidence>
<protein>
    <recommendedName>
        <fullName evidence="8">Cytidylate kinase</fullName>
        <shortName evidence="8">CK</shortName>
        <ecNumber evidence="8">2.7.4.25</ecNumber>
    </recommendedName>
    <alternativeName>
        <fullName evidence="8">Cytidine monophosphate kinase</fullName>
        <shortName evidence="8">CMP kinase</shortName>
    </alternativeName>
</protein>
<dbReference type="GO" id="GO:0005524">
    <property type="term" value="F:ATP binding"/>
    <property type="evidence" value="ECO:0007669"/>
    <property type="project" value="UniProtKB-UniRule"/>
</dbReference>
<evidence type="ECO:0000256" key="9">
    <source>
        <dbReference type="SAM" id="MobiDB-lite"/>
    </source>
</evidence>
<dbReference type="Pfam" id="PF02224">
    <property type="entry name" value="Cytidylate_kin"/>
    <property type="match status" value="1"/>
</dbReference>
<evidence type="ECO:0000256" key="2">
    <source>
        <dbReference type="ARBA" id="ARBA00022679"/>
    </source>
</evidence>